<reference evidence="2 3" key="1">
    <citation type="submission" date="2019-07" db="EMBL/GenBank/DDBJ databases">
        <title>Analysis of the biochemical properties, biological activity and biotechnological potential of siderophores and biosurfactants produced by Antarctic psychrotolerant bacteria.</title>
        <authorList>
            <person name="Styczynski M."/>
            <person name="Krucon T."/>
            <person name="Decewicz P."/>
            <person name="Dziewit L."/>
        </authorList>
    </citation>
    <scope>NUCLEOTIDE SEQUENCE [LARGE SCALE GENOMIC DNA]</scope>
    <source>
        <strain evidence="2 3">ANT_H27</strain>
    </source>
</reference>
<sequence>MPAKKNPSIKDEEVYEALRKEGNSEQKSARIANAAARDGRSKVGERGGEAGNYEDWTVAELKARAKEVGLSGYSSKTKAALIESLRNS</sequence>
<dbReference type="InterPro" id="IPR036361">
    <property type="entry name" value="SAP_dom_sf"/>
</dbReference>
<comment type="caution">
    <text evidence="2">The sequence shown here is derived from an EMBL/GenBank/DDBJ whole genome shotgun (WGS) entry which is preliminary data.</text>
</comment>
<feature type="region of interest" description="Disordered" evidence="1">
    <location>
        <begin position="19"/>
        <end position="50"/>
    </location>
</feature>
<feature type="compositionally biased region" description="Basic and acidic residues" evidence="1">
    <location>
        <begin position="19"/>
        <end position="28"/>
    </location>
</feature>
<dbReference type="OrthoDB" id="215254at2"/>
<dbReference type="Pfam" id="PF23855">
    <property type="entry name" value="DUF7218"/>
    <property type="match status" value="1"/>
</dbReference>
<gene>
    <name evidence="2" type="ORF">FQ154_05170</name>
</gene>
<accession>A0A5B0EI93</accession>
<feature type="compositionally biased region" description="Basic and acidic residues" evidence="1">
    <location>
        <begin position="37"/>
        <end position="48"/>
    </location>
</feature>
<evidence type="ECO:0000313" key="3">
    <source>
        <dbReference type="Proteomes" id="UP000323856"/>
    </source>
</evidence>
<dbReference type="Proteomes" id="UP000323856">
    <property type="component" value="Unassembled WGS sequence"/>
</dbReference>
<evidence type="ECO:0000313" key="2">
    <source>
        <dbReference type="EMBL" id="KAA0978623.1"/>
    </source>
</evidence>
<dbReference type="InterPro" id="IPR055642">
    <property type="entry name" value="DUF7218"/>
</dbReference>
<organism evidence="2 3">
    <name type="scientific">Paeniglutamicibacter gangotriensis</name>
    <dbReference type="NCBI Taxonomy" id="254787"/>
    <lineage>
        <taxon>Bacteria</taxon>
        <taxon>Bacillati</taxon>
        <taxon>Actinomycetota</taxon>
        <taxon>Actinomycetes</taxon>
        <taxon>Micrococcales</taxon>
        <taxon>Micrococcaceae</taxon>
        <taxon>Paeniglutamicibacter</taxon>
    </lineage>
</organism>
<evidence type="ECO:0000256" key="1">
    <source>
        <dbReference type="SAM" id="MobiDB-lite"/>
    </source>
</evidence>
<dbReference type="EMBL" id="VOBL01000004">
    <property type="protein sequence ID" value="KAA0978623.1"/>
    <property type="molecule type" value="Genomic_DNA"/>
</dbReference>
<proteinExistence type="predicted"/>
<name>A0A5B0EI93_9MICC</name>
<dbReference type="AlphaFoldDB" id="A0A5B0EI93"/>
<dbReference type="RefSeq" id="WP_007270169.1">
    <property type="nucleotide sequence ID" value="NZ_JBITUG010000022.1"/>
</dbReference>
<protein>
    <submittedName>
        <fullName evidence="2">SAP domain-containing protein</fullName>
    </submittedName>
</protein>
<dbReference type="Gene3D" id="1.10.720.30">
    <property type="entry name" value="SAP domain"/>
    <property type="match status" value="1"/>
</dbReference>